<dbReference type="Gramene" id="scaffold_100022.1">
    <property type="protein sequence ID" value="scaffold_100022.1"/>
    <property type="gene ID" value="scaffold_100022.1"/>
</dbReference>
<dbReference type="Proteomes" id="UP000008694">
    <property type="component" value="Unassembled WGS sequence"/>
</dbReference>
<evidence type="ECO:0000313" key="1">
    <source>
        <dbReference type="EMBL" id="EFH65595.1"/>
    </source>
</evidence>
<reference evidence="2" key="1">
    <citation type="journal article" date="2011" name="Nat. Genet.">
        <title>The Arabidopsis lyrata genome sequence and the basis of rapid genome size change.</title>
        <authorList>
            <person name="Hu T.T."/>
            <person name="Pattyn P."/>
            <person name="Bakker E.G."/>
            <person name="Cao J."/>
            <person name="Cheng J.-F."/>
            <person name="Clark R.M."/>
            <person name="Fahlgren N."/>
            <person name="Fawcett J.A."/>
            <person name="Grimwood J."/>
            <person name="Gundlach H."/>
            <person name="Haberer G."/>
            <person name="Hollister J.D."/>
            <person name="Ossowski S."/>
            <person name="Ottilar R.P."/>
            <person name="Salamov A.A."/>
            <person name="Schneeberger K."/>
            <person name="Spannagl M."/>
            <person name="Wang X."/>
            <person name="Yang L."/>
            <person name="Nasrallah M.E."/>
            <person name="Bergelson J."/>
            <person name="Carrington J.C."/>
            <person name="Gaut B.S."/>
            <person name="Schmutz J."/>
            <person name="Mayer K.F.X."/>
            <person name="Van de Peer Y."/>
            <person name="Grigoriev I.V."/>
            <person name="Nordborg M."/>
            <person name="Weigel D."/>
            <person name="Guo Y.-L."/>
        </authorList>
    </citation>
    <scope>NUCLEOTIDE SEQUENCE [LARGE SCALE GENOMIC DNA]</scope>
    <source>
        <strain evidence="2">cv. MN47</strain>
    </source>
</reference>
<sequence>MKESEGDKINDENQFPGGFLGLKYKRSEGDPRGRFQAIFLEFGWPCCPLSPPISFIYDDGSPCTQRAIWCQSLIRGFQVPTSL</sequence>
<evidence type="ECO:0000313" key="2">
    <source>
        <dbReference type="Proteomes" id="UP000008694"/>
    </source>
</evidence>
<dbReference type="HOGENOM" id="CLU_2545693_0_0_1"/>
<protein>
    <submittedName>
        <fullName evidence="1">Predicted protein</fullName>
    </submittedName>
</protein>
<proteinExistence type="predicted"/>
<dbReference type="EMBL" id="GL348713">
    <property type="protein sequence ID" value="EFH65595.1"/>
    <property type="molecule type" value="Genomic_DNA"/>
</dbReference>
<dbReference type="AlphaFoldDB" id="D7KP43"/>
<name>D7KP43_ARALL</name>
<organism evidence="2">
    <name type="scientific">Arabidopsis lyrata subsp. lyrata</name>
    <name type="common">Lyre-leaved rock-cress</name>
    <dbReference type="NCBI Taxonomy" id="81972"/>
    <lineage>
        <taxon>Eukaryota</taxon>
        <taxon>Viridiplantae</taxon>
        <taxon>Streptophyta</taxon>
        <taxon>Embryophyta</taxon>
        <taxon>Tracheophyta</taxon>
        <taxon>Spermatophyta</taxon>
        <taxon>Magnoliopsida</taxon>
        <taxon>eudicotyledons</taxon>
        <taxon>Gunneridae</taxon>
        <taxon>Pentapetalae</taxon>
        <taxon>rosids</taxon>
        <taxon>malvids</taxon>
        <taxon>Brassicales</taxon>
        <taxon>Brassicaceae</taxon>
        <taxon>Camelineae</taxon>
        <taxon>Arabidopsis</taxon>
    </lineage>
</organism>
<gene>
    <name evidence="1" type="ORF">ARALYDRAFT_887228</name>
</gene>
<accession>D7KP43</accession>
<keyword evidence="2" id="KW-1185">Reference proteome</keyword>